<feature type="transmembrane region" description="Helical" evidence="1">
    <location>
        <begin position="156"/>
        <end position="179"/>
    </location>
</feature>
<proteinExistence type="predicted"/>
<keyword evidence="4" id="KW-1185">Reference proteome</keyword>
<protein>
    <recommendedName>
        <fullName evidence="2">DUF6534 domain-containing protein</fullName>
    </recommendedName>
</protein>
<dbReference type="Proteomes" id="UP000027265">
    <property type="component" value="Unassembled WGS sequence"/>
</dbReference>
<dbReference type="OrthoDB" id="3053610at2759"/>
<accession>A0A067PFL5</accession>
<feature type="transmembrane region" description="Helical" evidence="1">
    <location>
        <begin position="225"/>
        <end position="248"/>
    </location>
</feature>
<evidence type="ECO:0000313" key="4">
    <source>
        <dbReference type="Proteomes" id="UP000027265"/>
    </source>
</evidence>
<dbReference type="InParanoid" id="A0A067PFL5"/>
<dbReference type="AlphaFoldDB" id="A0A067PFL5"/>
<feature type="transmembrane region" description="Helical" evidence="1">
    <location>
        <begin position="200"/>
        <end position="219"/>
    </location>
</feature>
<keyword evidence="1" id="KW-0812">Transmembrane</keyword>
<gene>
    <name evidence="3" type="ORF">JAAARDRAFT_39883</name>
</gene>
<evidence type="ECO:0000256" key="1">
    <source>
        <dbReference type="SAM" id="Phobius"/>
    </source>
</evidence>
<name>A0A067PFL5_9AGAM</name>
<dbReference type="InterPro" id="IPR045339">
    <property type="entry name" value="DUF6534"/>
</dbReference>
<feature type="transmembrane region" description="Helical" evidence="1">
    <location>
        <begin position="12"/>
        <end position="34"/>
    </location>
</feature>
<feature type="transmembrane region" description="Helical" evidence="1">
    <location>
        <begin position="87"/>
        <end position="105"/>
    </location>
</feature>
<reference evidence="4" key="1">
    <citation type="journal article" date="2014" name="Proc. Natl. Acad. Sci. U.S.A.">
        <title>Extensive sampling of basidiomycete genomes demonstrates inadequacy of the white-rot/brown-rot paradigm for wood decay fungi.</title>
        <authorList>
            <person name="Riley R."/>
            <person name="Salamov A.A."/>
            <person name="Brown D.W."/>
            <person name="Nagy L.G."/>
            <person name="Floudas D."/>
            <person name="Held B.W."/>
            <person name="Levasseur A."/>
            <person name="Lombard V."/>
            <person name="Morin E."/>
            <person name="Otillar R."/>
            <person name="Lindquist E.A."/>
            <person name="Sun H."/>
            <person name="LaButti K.M."/>
            <person name="Schmutz J."/>
            <person name="Jabbour D."/>
            <person name="Luo H."/>
            <person name="Baker S.E."/>
            <person name="Pisabarro A.G."/>
            <person name="Walton J.D."/>
            <person name="Blanchette R.A."/>
            <person name="Henrissat B."/>
            <person name="Martin F."/>
            <person name="Cullen D."/>
            <person name="Hibbett D.S."/>
            <person name="Grigoriev I.V."/>
        </authorList>
    </citation>
    <scope>NUCLEOTIDE SEQUENCE [LARGE SCALE GENOMIC DNA]</scope>
    <source>
        <strain evidence="4">MUCL 33604</strain>
    </source>
</reference>
<dbReference type="EMBL" id="KL197738">
    <property type="protein sequence ID" value="KDQ52635.1"/>
    <property type="molecule type" value="Genomic_DNA"/>
</dbReference>
<dbReference type="HOGENOM" id="CLU_046025_10_0_1"/>
<dbReference type="Pfam" id="PF20152">
    <property type="entry name" value="DUF6534"/>
    <property type="match status" value="1"/>
</dbReference>
<organism evidence="3 4">
    <name type="scientific">Jaapia argillacea MUCL 33604</name>
    <dbReference type="NCBI Taxonomy" id="933084"/>
    <lineage>
        <taxon>Eukaryota</taxon>
        <taxon>Fungi</taxon>
        <taxon>Dikarya</taxon>
        <taxon>Basidiomycota</taxon>
        <taxon>Agaricomycotina</taxon>
        <taxon>Agaricomycetes</taxon>
        <taxon>Agaricomycetidae</taxon>
        <taxon>Jaapiales</taxon>
        <taxon>Jaapiaceae</taxon>
        <taxon>Jaapia</taxon>
    </lineage>
</organism>
<feature type="domain" description="DUF6534" evidence="2">
    <location>
        <begin position="164"/>
        <end position="250"/>
    </location>
</feature>
<feature type="transmembrane region" description="Helical" evidence="1">
    <location>
        <begin position="46"/>
        <end position="67"/>
    </location>
</feature>
<dbReference type="PANTHER" id="PTHR40465">
    <property type="entry name" value="CHROMOSOME 1, WHOLE GENOME SHOTGUN SEQUENCE"/>
    <property type="match status" value="1"/>
</dbReference>
<evidence type="ECO:0000259" key="2">
    <source>
        <dbReference type="Pfam" id="PF20152"/>
    </source>
</evidence>
<feature type="transmembrane region" description="Helical" evidence="1">
    <location>
        <begin position="117"/>
        <end position="136"/>
    </location>
</feature>
<sequence length="351" mass="38341">MSEAFTNTFGMMLISFFLDAVLFGIGGLLAFQYFRLFPEDPWRVKIIVATLLFLMTVHITTFFDWVYWDLITIFGDFPRLDVMPRTALVQLLAIYVSAFISQCFFATRVYKLSRKNIWFTAIIMSLALTQIISGIIQTTLSGLGGTFSHLVTTEKVTTIQSAATAACDFSITVILCWVFHGSRTGIQRTDTLLDKLMIYAINRGALTTIAAFLNMLLFVLRPGTFIFMVPLLPSGQLYLISVTTTLNARQIMRLNSPREKFNTTIGSAPTPAFGVGYPLDSVVRSGNGSIPGSVGNKGAGIGSWSAGKVGVEEIPGGGVHVTRSVLTWCPDGVDEEVGMDIEKGASMTSSD</sequence>
<keyword evidence="1" id="KW-1133">Transmembrane helix</keyword>
<keyword evidence="1" id="KW-0472">Membrane</keyword>
<dbReference type="PANTHER" id="PTHR40465:SF1">
    <property type="entry name" value="DUF6534 DOMAIN-CONTAINING PROTEIN"/>
    <property type="match status" value="1"/>
</dbReference>
<evidence type="ECO:0000313" key="3">
    <source>
        <dbReference type="EMBL" id="KDQ52635.1"/>
    </source>
</evidence>